<protein>
    <submittedName>
        <fullName evidence="1">Uncharacterized protein</fullName>
    </submittedName>
</protein>
<sequence length="172" mass="17776">MTVAAGGAECDGRAGDRRSGVCPGNGRITLSGAGGEMLTNPELSGCIWGDRHGQNCLGCGGALLQGPQPQAVLLLHKAHLVPVGFSRPASLSMSIMTEPPGFHVANVHAVEAGYRAGRLHDALGILLSGSPLDKKASQPVNRCHNATFVFSSVGKRIALGLFQPQLAGRGKY</sequence>
<dbReference type="AlphaFoldDB" id="A0A378FRJ0"/>
<dbReference type="Proteomes" id="UP000255167">
    <property type="component" value="Unassembled WGS sequence"/>
</dbReference>
<gene>
    <name evidence="1" type="ORF">NCTC9617_02570</name>
</gene>
<name>A0A378FRJ0_KLEPN</name>
<reference evidence="1 2" key="1">
    <citation type="submission" date="2018-06" db="EMBL/GenBank/DDBJ databases">
        <authorList>
            <consortium name="Pathogen Informatics"/>
            <person name="Doyle S."/>
        </authorList>
    </citation>
    <scope>NUCLEOTIDE SEQUENCE [LARGE SCALE GENOMIC DNA]</scope>
    <source>
        <strain evidence="1 2">NCTC9617</strain>
    </source>
</reference>
<organism evidence="1 2">
    <name type="scientific">Klebsiella pneumoniae</name>
    <dbReference type="NCBI Taxonomy" id="573"/>
    <lineage>
        <taxon>Bacteria</taxon>
        <taxon>Pseudomonadati</taxon>
        <taxon>Pseudomonadota</taxon>
        <taxon>Gammaproteobacteria</taxon>
        <taxon>Enterobacterales</taxon>
        <taxon>Enterobacteriaceae</taxon>
        <taxon>Klebsiella/Raoultella group</taxon>
        <taxon>Klebsiella</taxon>
        <taxon>Klebsiella pneumoniae complex</taxon>
    </lineage>
</organism>
<accession>A0A378FRJ0</accession>
<proteinExistence type="predicted"/>
<evidence type="ECO:0000313" key="2">
    <source>
        <dbReference type="Proteomes" id="UP000255167"/>
    </source>
</evidence>
<dbReference type="EMBL" id="UGNC01000005">
    <property type="protein sequence ID" value="STW46070.1"/>
    <property type="molecule type" value="Genomic_DNA"/>
</dbReference>
<evidence type="ECO:0000313" key="1">
    <source>
        <dbReference type="EMBL" id="STW46070.1"/>
    </source>
</evidence>